<evidence type="ECO:0000313" key="2">
    <source>
        <dbReference type="Proteomes" id="UP000178098"/>
    </source>
</evidence>
<dbReference type="EMBL" id="MFZT01000038">
    <property type="protein sequence ID" value="OGK29878.1"/>
    <property type="molecule type" value="Genomic_DNA"/>
</dbReference>
<comment type="caution">
    <text evidence="1">The sequence shown here is derived from an EMBL/GenBank/DDBJ whole genome shotgun (WGS) entry which is preliminary data.</text>
</comment>
<sequence>MISSDFTIDYVNKRIYHSANSNVYTVNALYSYLQDTFDELAQMDDTIPMSAQTPTDYTLINGWFMDDLSFQYLKGGAIQTSGHLNEIQILTLQSSGYVNAVASDIGKIVTDDGGNTGALLDYNNTTRKWWIRWNATIANTSVIAVVSGTGAGAASGASTTGENLYPNVYTLGSIEEDDNQQIYIIQNGARLTEWWPESGAGTRQIDVLIKTKEAGTEIANGVITVFLRHYPTGGNADLYDHFGIDLTAGGRNAVPLATSPDLNNTTATATVSGYSDITIAFVNGTLTYSAISGTFTNLEPVSQAVSGATGIFLYQTTTTGAGTMTLGNVVGTFNSTNIITGGTSGATATSSSILTEAYTMSKNFEQGSSFPYSVVIGCATRVLTQAYEYFKYVTRVGSTFSMYPTAKAQGGAVTHSALQGQQYIRAHEDNQTTPDNTFSPVKASPFGTFAGGKFFGAQGVWIENMAAADIQNFQLIDSNGVTRTPPNKQSIIITNLLSGDRVSVFKTTSGTTIDKAMYSLAAGNNSGNSTIVVSGAIANDTPATGAIRLVDTSDLTSTRETRYTYTSWSGSTFSGVSPTLDRSYTASDDKAYVPFIDEQASSTSITVQVIYVSDRTILLRVRRKAAVAILPFETTGTFGSTGFSTSAIRTTDTIVT</sequence>
<accession>A0A1F7HF63</accession>
<dbReference type="AlphaFoldDB" id="A0A1F7HF63"/>
<protein>
    <submittedName>
        <fullName evidence="1">Uncharacterized protein</fullName>
    </submittedName>
</protein>
<proteinExistence type="predicted"/>
<reference evidence="1 2" key="1">
    <citation type="journal article" date="2016" name="Nat. Commun.">
        <title>Thousands of microbial genomes shed light on interconnected biogeochemical processes in an aquifer system.</title>
        <authorList>
            <person name="Anantharaman K."/>
            <person name="Brown C.T."/>
            <person name="Hug L.A."/>
            <person name="Sharon I."/>
            <person name="Castelle C.J."/>
            <person name="Probst A.J."/>
            <person name="Thomas B.C."/>
            <person name="Singh A."/>
            <person name="Wilkins M.J."/>
            <person name="Karaoz U."/>
            <person name="Brodie E.L."/>
            <person name="Williams K.H."/>
            <person name="Hubbard S.S."/>
            <person name="Banfield J.F."/>
        </authorList>
    </citation>
    <scope>NUCLEOTIDE SEQUENCE [LARGE SCALE GENOMIC DNA]</scope>
</reference>
<organism evidence="1 2">
    <name type="scientific">Candidatus Roizmanbacteria bacterium RIFCSPHIGHO2_02_FULL_43_11</name>
    <dbReference type="NCBI Taxonomy" id="1802043"/>
    <lineage>
        <taxon>Bacteria</taxon>
        <taxon>Candidatus Roizmaniibacteriota</taxon>
    </lineage>
</organism>
<evidence type="ECO:0000313" key="1">
    <source>
        <dbReference type="EMBL" id="OGK29878.1"/>
    </source>
</evidence>
<gene>
    <name evidence="1" type="ORF">A3D08_00860</name>
</gene>
<dbReference type="Proteomes" id="UP000178098">
    <property type="component" value="Unassembled WGS sequence"/>
</dbReference>
<name>A0A1F7HF63_9BACT</name>